<evidence type="ECO:0000313" key="1">
    <source>
        <dbReference type="EMBL" id="GBM31225.1"/>
    </source>
</evidence>
<dbReference type="AlphaFoldDB" id="A0A4Y2ETJ0"/>
<accession>A0A4Y2ETJ0</accession>
<organism evidence="1 2">
    <name type="scientific">Araneus ventricosus</name>
    <name type="common">Orbweaver spider</name>
    <name type="synonym">Epeira ventricosa</name>
    <dbReference type="NCBI Taxonomy" id="182803"/>
    <lineage>
        <taxon>Eukaryota</taxon>
        <taxon>Metazoa</taxon>
        <taxon>Ecdysozoa</taxon>
        <taxon>Arthropoda</taxon>
        <taxon>Chelicerata</taxon>
        <taxon>Arachnida</taxon>
        <taxon>Araneae</taxon>
        <taxon>Araneomorphae</taxon>
        <taxon>Entelegynae</taxon>
        <taxon>Araneoidea</taxon>
        <taxon>Araneidae</taxon>
        <taxon>Araneus</taxon>
    </lineage>
</organism>
<reference evidence="1 2" key="1">
    <citation type="journal article" date="2019" name="Sci. Rep.">
        <title>Orb-weaving spider Araneus ventricosus genome elucidates the spidroin gene catalogue.</title>
        <authorList>
            <person name="Kono N."/>
            <person name="Nakamura H."/>
            <person name="Ohtoshi R."/>
            <person name="Moran D.A.P."/>
            <person name="Shinohara A."/>
            <person name="Yoshida Y."/>
            <person name="Fujiwara M."/>
            <person name="Mori M."/>
            <person name="Tomita M."/>
            <person name="Arakawa K."/>
        </authorList>
    </citation>
    <scope>NUCLEOTIDE SEQUENCE [LARGE SCALE GENOMIC DNA]</scope>
</reference>
<comment type="caution">
    <text evidence="1">The sequence shown here is derived from an EMBL/GenBank/DDBJ whole genome shotgun (WGS) entry which is preliminary data.</text>
</comment>
<protein>
    <submittedName>
        <fullName evidence="1">Uncharacterized protein</fullName>
    </submittedName>
</protein>
<evidence type="ECO:0000313" key="2">
    <source>
        <dbReference type="Proteomes" id="UP000499080"/>
    </source>
</evidence>
<name>A0A4Y2ETJ0_ARAVE</name>
<dbReference type="Proteomes" id="UP000499080">
    <property type="component" value="Unassembled WGS sequence"/>
</dbReference>
<dbReference type="EMBL" id="BGPR01000678">
    <property type="protein sequence ID" value="GBM31225.1"/>
    <property type="molecule type" value="Genomic_DNA"/>
</dbReference>
<proteinExistence type="predicted"/>
<keyword evidence="2" id="KW-1185">Reference proteome</keyword>
<gene>
    <name evidence="1" type="ORF">AVEN_193354_1</name>
</gene>
<sequence>MLLILLFRRDSEVDGLKSVCVQASEELHMPLETPSRNRTKEIGVCACASLFTCVLGPNGGLARLPACPMLLIKKLCIGKFQSVYREFEIVRNCVGCFSLYPMEQCTLCRIFELEFAGVLRNCQWIEICMSVRTSQMTSYYHYHPGGHLELTDEKLPDKYGGSRFPGGYSNGGVALRAHLRWRVVPR</sequence>